<dbReference type="SUPFAM" id="SSF52540">
    <property type="entry name" value="P-loop containing nucleoside triphosphate hydrolases"/>
    <property type="match status" value="1"/>
</dbReference>
<reference evidence="1" key="1">
    <citation type="submission" date="2023-01" db="EMBL/GenBank/DDBJ databases">
        <title>The diversity of Class Acidimicrobiia in South China Sea sediment environments and the proposal of Iamia marina sp. nov., a novel species of the genus Iamia.</title>
        <authorList>
            <person name="He Y."/>
            <person name="Tian X."/>
        </authorList>
    </citation>
    <scope>NUCLEOTIDE SEQUENCE</scope>
    <source>
        <strain evidence="1">DSM 19957</strain>
    </source>
</reference>
<dbReference type="KEGG" id="ima:PO878_18580"/>
<protein>
    <recommendedName>
        <fullName evidence="3">MinD-like ATPase involved in chromosome partitioning or flagellar assembly</fullName>
    </recommendedName>
</protein>
<dbReference type="InterPro" id="IPR027417">
    <property type="entry name" value="P-loop_NTPase"/>
</dbReference>
<keyword evidence="2" id="KW-1185">Reference proteome</keyword>
<evidence type="ECO:0000313" key="2">
    <source>
        <dbReference type="Proteomes" id="UP001216390"/>
    </source>
</evidence>
<dbReference type="Gene3D" id="3.40.50.300">
    <property type="entry name" value="P-loop containing nucleotide triphosphate hydrolases"/>
    <property type="match status" value="1"/>
</dbReference>
<evidence type="ECO:0008006" key="3">
    <source>
        <dbReference type="Google" id="ProtNLM"/>
    </source>
</evidence>
<accession>A0AAE9Y519</accession>
<dbReference type="AlphaFoldDB" id="A0AAE9Y519"/>
<evidence type="ECO:0000313" key="1">
    <source>
        <dbReference type="EMBL" id="WCO66507.1"/>
    </source>
</evidence>
<dbReference type="Proteomes" id="UP001216390">
    <property type="component" value="Chromosome"/>
</dbReference>
<sequence>MLLTCWSVKGGVGTTVVSAALATTLAHVHSDRGGAVAADLAGDLPAALGLPDPRDPGLTGWTTAGAEVAGDALARLELSAGPSLALLPRGRGDHGPAERHHVLARLLAADPRPVVVDAGVVTAGSPVLPVVAQADRSLLVARACYLGLRRAVDAPVRPDGVVLVTEPGRALARSDVEAVVGAPVVAEVALDERVARAADSGLLARRLPRTLERSLRPAA</sequence>
<organism evidence="1 2">
    <name type="scientific">Iamia majanohamensis</name>
    <dbReference type="NCBI Taxonomy" id="467976"/>
    <lineage>
        <taxon>Bacteria</taxon>
        <taxon>Bacillati</taxon>
        <taxon>Actinomycetota</taxon>
        <taxon>Acidimicrobiia</taxon>
        <taxon>Acidimicrobiales</taxon>
        <taxon>Iamiaceae</taxon>
        <taxon>Iamia</taxon>
    </lineage>
</organism>
<gene>
    <name evidence="1" type="ORF">PO878_18580</name>
</gene>
<dbReference type="EMBL" id="CP116942">
    <property type="protein sequence ID" value="WCO66507.1"/>
    <property type="molecule type" value="Genomic_DNA"/>
</dbReference>
<dbReference type="RefSeq" id="WP_272736030.1">
    <property type="nucleotide sequence ID" value="NZ_CP116942.1"/>
</dbReference>
<name>A0AAE9Y519_9ACTN</name>
<proteinExistence type="predicted"/>